<evidence type="ECO:0000259" key="4">
    <source>
        <dbReference type="PROSITE" id="PS51118"/>
    </source>
</evidence>
<accession>A0A0S3F2Z1</accession>
<evidence type="ECO:0000256" key="2">
    <source>
        <dbReference type="ARBA" id="ARBA00023125"/>
    </source>
</evidence>
<sequence length="131" mass="14742">MDTKNPTERYDVMRADCPARQILDRIADKWTVLVILALATGPLRFGRLKAKVEGVSQKMLTQTLRGLERDGMVDRAAYPTVPVTVEYALTPLGHSLVDAVVGLRRWSHAHIDKIDQARRRYDTGKSENANL</sequence>
<dbReference type="OrthoDB" id="9800350at2"/>
<dbReference type="Pfam" id="PF01638">
    <property type="entry name" value="HxlR"/>
    <property type="match status" value="1"/>
</dbReference>
<dbReference type="InterPro" id="IPR036390">
    <property type="entry name" value="WH_DNA-bd_sf"/>
</dbReference>
<keyword evidence="2" id="KW-0238">DNA-binding</keyword>
<dbReference type="PANTHER" id="PTHR33204:SF18">
    <property type="entry name" value="TRANSCRIPTIONAL REGULATORY PROTEIN"/>
    <property type="match status" value="1"/>
</dbReference>
<evidence type="ECO:0000313" key="5">
    <source>
        <dbReference type="EMBL" id="ALR22097.1"/>
    </source>
</evidence>
<evidence type="ECO:0000256" key="3">
    <source>
        <dbReference type="ARBA" id="ARBA00023163"/>
    </source>
</evidence>
<dbReference type="SUPFAM" id="SSF46785">
    <property type="entry name" value="Winged helix' DNA-binding domain"/>
    <property type="match status" value="1"/>
</dbReference>
<dbReference type="KEGG" id="sbd:ATN00_19070"/>
<keyword evidence="3" id="KW-0804">Transcription</keyword>
<dbReference type="InterPro" id="IPR002577">
    <property type="entry name" value="HTH_HxlR"/>
</dbReference>
<dbReference type="EMBL" id="CP013264">
    <property type="protein sequence ID" value="ALR22097.1"/>
    <property type="molecule type" value="Genomic_DNA"/>
</dbReference>
<dbReference type="PANTHER" id="PTHR33204">
    <property type="entry name" value="TRANSCRIPTIONAL REGULATOR, MARR FAMILY"/>
    <property type="match status" value="1"/>
</dbReference>
<reference evidence="5 6" key="1">
    <citation type="submission" date="2015-11" db="EMBL/GenBank/DDBJ databases">
        <title>A Two-component Flavoprotein Monooxygenase System MeaXY Responsible for para-Hydroxylation of 2-Methyl-6-ethylaniline and 2,6-Diethylaniline in Sphingobium baderi DE-13.</title>
        <authorList>
            <person name="Cheng M."/>
            <person name="Meng Q."/>
            <person name="Yang Y."/>
            <person name="Chu C."/>
            <person name="Yan X."/>
            <person name="He J."/>
            <person name="Li S."/>
        </authorList>
    </citation>
    <scope>NUCLEOTIDE SEQUENCE [LARGE SCALE GENOMIC DNA]</scope>
    <source>
        <strain evidence="5 6">DE-13</strain>
    </source>
</reference>
<evidence type="ECO:0000256" key="1">
    <source>
        <dbReference type="ARBA" id="ARBA00023015"/>
    </source>
</evidence>
<dbReference type="Proteomes" id="UP000056968">
    <property type="component" value="Chromosome"/>
</dbReference>
<name>A0A0S3F2Z1_9SPHN</name>
<dbReference type="AlphaFoldDB" id="A0A0S3F2Z1"/>
<gene>
    <name evidence="5" type="ORF">ATN00_19070</name>
</gene>
<dbReference type="InterPro" id="IPR036388">
    <property type="entry name" value="WH-like_DNA-bd_sf"/>
</dbReference>
<feature type="domain" description="HTH hxlR-type" evidence="4">
    <location>
        <begin position="17"/>
        <end position="115"/>
    </location>
</feature>
<keyword evidence="1" id="KW-0805">Transcription regulation</keyword>
<dbReference type="RefSeq" id="WP_062067851.1">
    <property type="nucleotide sequence ID" value="NZ_CP013264.1"/>
</dbReference>
<evidence type="ECO:0000313" key="6">
    <source>
        <dbReference type="Proteomes" id="UP000056968"/>
    </source>
</evidence>
<proteinExistence type="predicted"/>
<organism evidence="5 6">
    <name type="scientific">Sphingobium baderi</name>
    <dbReference type="NCBI Taxonomy" id="1332080"/>
    <lineage>
        <taxon>Bacteria</taxon>
        <taxon>Pseudomonadati</taxon>
        <taxon>Pseudomonadota</taxon>
        <taxon>Alphaproteobacteria</taxon>
        <taxon>Sphingomonadales</taxon>
        <taxon>Sphingomonadaceae</taxon>
        <taxon>Sphingobium</taxon>
    </lineage>
</organism>
<dbReference type="Gene3D" id="1.10.10.10">
    <property type="entry name" value="Winged helix-like DNA-binding domain superfamily/Winged helix DNA-binding domain"/>
    <property type="match status" value="1"/>
</dbReference>
<dbReference type="GO" id="GO:0003677">
    <property type="term" value="F:DNA binding"/>
    <property type="evidence" value="ECO:0007669"/>
    <property type="project" value="UniProtKB-KW"/>
</dbReference>
<protein>
    <submittedName>
        <fullName evidence="5">HxlR family transcriptional regulator</fullName>
    </submittedName>
</protein>
<dbReference type="PROSITE" id="PS51118">
    <property type="entry name" value="HTH_HXLR"/>
    <property type="match status" value="1"/>
</dbReference>
<keyword evidence="6" id="KW-1185">Reference proteome</keyword>
<dbReference type="STRING" id="1332080.ATN00_19070"/>